<feature type="region of interest" description="Disordered" evidence="2">
    <location>
        <begin position="847"/>
        <end position="870"/>
    </location>
</feature>
<feature type="compositionally biased region" description="Low complexity" evidence="2">
    <location>
        <begin position="1240"/>
        <end position="1253"/>
    </location>
</feature>
<dbReference type="EMBL" id="JBFCZG010000007">
    <property type="protein sequence ID" value="KAL3420012.1"/>
    <property type="molecule type" value="Genomic_DNA"/>
</dbReference>
<sequence length="1537" mass="169689">MVRVTEQLAIPEQVTLYYTTDPLLANLPVLIFHGSSTTTNSTLNSSRIQIHVFTAAGFQSFPRITISPNSPLYAGVDHLPRDKQGDEIFRGLAFGLLKYFKELSEVAKNALILHAVNAKTKRPGSAQKLFDEQHAADLAASMVKVENIGEVLQDLEAALRPQNVGYLDVDLVLPPNSIAPFQEPDEDDDMEEDEALDPTLRQYGVYAPLVKLFGELSFLPTSRLRRAPSRPTSMHRTRSFMKDQKLSLRREMAELVDTEERYVMKMHELVNHMADDFRAKAKSRAFGSFSPSEDDLQKLFPQCLDRILAINSAFLAAIRKVMDETEEDAMQDLENPVVGSASSRYGGTGRLKDPTGALAFSKVLLEWFPQFQDCYQEYIRASQEFPQIITNFLRQPSSFSQRVQQTGEQRLRSAVIEPVQRLPRYSLFIDNIVNFLPVLHPALQSMLKARDIITSICSLDPPATDKSQVVNRLKNLVESWPLTLLPQGRLITAVDFIELAAPFDTHQSPGSDSSRQGMFLLFADCFVILKKAKECNLSARGLLAEIDKPSAASIMASVTAAAGGQKHVYDLSLSGWHVLGDTRFTTSDDGRIINLVSSGSLKDTGHGRDRITSSPSIRAFVLQGSYDAKASKLSEEIVKAKIEGRFSEAERETDTWCLRSGRLTDGGLQIYTAVFSEGIDTLKKDRREPAPIRIVVDHEKGTKGAPVGHYGVEIVSNVSVIGAGAKFKLEIDGLNDRVYIDDALVDTFMPIFSKRVTDLLQLQHCPSNPHLSTPFVHFHTKVLKSLQIYSENDKSKSFRPSSPVKILSSFLNSGFNHSTSSFNNSVSAKSSRTPILGSIPTMPSISRTNSNISLHESDGKSSVRTTADETRPMNPLVRLEETFTSYIAALQARKGNVVGRNLRSRGAADELAVNEVYNKFIEIPFDVRTTSETPFDVLFVAFEKFLRMAWKDQMGQVMTVQTLDSLQENALKMYAEDFADYVRAVFGDMAPQNRRAFIAIIKLLADLLDGCGNDGDRGALTASFAELLVVEGEPHNYINLLDRVVEDSDRLFDDIGPGASTNFGGYSNSAYGSVSSAHRSNPSATGSLTSNASSLRRRFADTLLRSNSSNKDRPSMWRTLSKTDRHVATGEPLTPSSLSKVSLNRSRSIESPNRRPASRDRPTILGAFEERPPSSHTPQPKLTTISASPPPEETQRSGKKKRRSSLSDLKSMMAAATLATDSPLSPSPENKPRTILRYNSPRTPITPSPTRIPVTNGGGVLDRSKSLHRLSSPDTKQKENNTPIVTPPPRDSGGLTERPQNIPSLAPAADIVAKEAWRPGHSKTVSLSSNIPTLTTLRSRTNSVVRPTTSTGISYKSGTPGRLRLQSPQKLRERLKDEAKAISAAEESLQTELSKIGEEMARLNNGGSSSSPSSLQKACTQLKSIESRIPILVSDLTSRNEALKQDMERSIEGLETKVKGLDQLHRESSAENELLYEKFNGELGKIVKALKGKGKEDKEELISKMKEASEEAAKTKKENARLRREIVTLRTLLKAAE</sequence>
<dbReference type="PROSITE" id="PS50010">
    <property type="entry name" value="DH_2"/>
    <property type="match status" value="1"/>
</dbReference>
<feature type="compositionally biased region" description="Polar residues" evidence="2">
    <location>
        <begin position="1134"/>
        <end position="1151"/>
    </location>
</feature>
<feature type="region of interest" description="Disordered" evidence="2">
    <location>
        <begin position="1072"/>
        <end position="1091"/>
    </location>
</feature>
<organism evidence="4 5">
    <name type="scientific">Phlyctema vagabunda</name>
    <dbReference type="NCBI Taxonomy" id="108571"/>
    <lineage>
        <taxon>Eukaryota</taxon>
        <taxon>Fungi</taxon>
        <taxon>Dikarya</taxon>
        <taxon>Ascomycota</taxon>
        <taxon>Pezizomycotina</taxon>
        <taxon>Leotiomycetes</taxon>
        <taxon>Helotiales</taxon>
        <taxon>Dermateaceae</taxon>
        <taxon>Phlyctema</taxon>
    </lineage>
</organism>
<feature type="region of interest" description="Disordered" evidence="2">
    <location>
        <begin position="1103"/>
        <end position="1302"/>
    </location>
</feature>
<dbReference type="InterPro" id="IPR051492">
    <property type="entry name" value="Dynamin-Rho_GEF"/>
</dbReference>
<evidence type="ECO:0000313" key="5">
    <source>
        <dbReference type="Proteomes" id="UP001629113"/>
    </source>
</evidence>
<feature type="compositionally biased region" description="Basic and acidic residues" evidence="2">
    <location>
        <begin position="1110"/>
        <end position="1128"/>
    </location>
</feature>
<evidence type="ECO:0000259" key="3">
    <source>
        <dbReference type="PROSITE" id="PS50010"/>
    </source>
</evidence>
<feature type="domain" description="DH" evidence="3">
    <location>
        <begin position="247"/>
        <end position="456"/>
    </location>
</feature>
<dbReference type="Proteomes" id="UP001629113">
    <property type="component" value="Unassembled WGS sequence"/>
</dbReference>
<dbReference type="PANTHER" id="PTHR22834:SF21">
    <property type="entry name" value="GUANYL NUCLEOTIDE EXCHANGE FACTOR, PUTATIVE (AFU_ORTHOLOGUE AFUA_5G11890)-RELATED"/>
    <property type="match status" value="1"/>
</dbReference>
<dbReference type="SMART" id="SM00325">
    <property type="entry name" value="RhoGEF"/>
    <property type="match status" value="1"/>
</dbReference>
<feature type="compositionally biased region" description="Basic and acidic residues" evidence="2">
    <location>
        <begin position="1157"/>
        <end position="1173"/>
    </location>
</feature>
<comment type="caution">
    <text evidence="4">The sequence shown here is derived from an EMBL/GenBank/DDBJ whole genome shotgun (WGS) entry which is preliminary data.</text>
</comment>
<protein>
    <submittedName>
        <fullName evidence="4">RhoGEF domain-containing protein</fullName>
    </submittedName>
</protein>
<accession>A0ABR4P9T7</accession>
<dbReference type="InterPro" id="IPR000219">
    <property type="entry name" value="DH_dom"/>
</dbReference>
<dbReference type="Pfam" id="PF00621">
    <property type="entry name" value="RhoGEF"/>
    <property type="match status" value="1"/>
</dbReference>
<keyword evidence="5" id="KW-1185">Reference proteome</keyword>
<feature type="compositionally biased region" description="Basic and acidic residues" evidence="2">
    <location>
        <begin position="855"/>
        <end position="870"/>
    </location>
</feature>
<evidence type="ECO:0000256" key="1">
    <source>
        <dbReference type="SAM" id="Coils"/>
    </source>
</evidence>
<feature type="compositionally biased region" description="Polar residues" evidence="2">
    <location>
        <begin position="1340"/>
        <end position="1357"/>
    </location>
</feature>
<reference evidence="4 5" key="1">
    <citation type="submission" date="2024-06" db="EMBL/GenBank/DDBJ databases">
        <title>Complete genome of Phlyctema vagabunda strain 19-DSS-EL-015.</title>
        <authorList>
            <person name="Fiorenzani C."/>
        </authorList>
    </citation>
    <scope>NUCLEOTIDE SEQUENCE [LARGE SCALE GENOMIC DNA]</scope>
    <source>
        <strain evidence="4 5">19-DSS-EL-015</strain>
    </source>
</reference>
<dbReference type="Gene3D" id="1.20.900.10">
    <property type="entry name" value="Dbl homology (DH) domain"/>
    <property type="match status" value="1"/>
</dbReference>
<gene>
    <name evidence="4" type="ORF">PVAG01_08511</name>
</gene>
<dbReference type="PANTHER" id="PTHR22834">
    <property type="entry name" value="NUCLEAR FUSION PROTEIN FUS2"/>
    <property type="match status" value="1"/>
</dbReference>
<feature type="region of interest" description="Disordered" evidence="2">
    <location>
        <begin position="1340"/>
        <end position="1363"/>
    </location>
</feature>
<evidence type="ECO:0000256" key="2">
    <source>
        <dbReference type="SAM" id="MobiDB-lite"/>
    </source>
</evidence>
<dbReference type="InterPro" id="IPR035899">
    <property type="entry name" value="DBL_dom_sf"/>
</dbReference>
<feature type="compositionally biased region" description="Polar residues" evidence="2">
    <location>
        <begin position="1174"/>
        <end position="1187"/>
    </location>
</feature>
<keyword evidence="1" id="KW-0175">Coiled coil</keyword>
<dbReference type="InterPro" id="IPR057454">
    <property type="entry name" value="Bud3_C"/>
</dbReference>
<evidence type="ECO:0000313" key="4">
    <source>
        <dbReference type="EMBL" id="KAL3420012.1"/>
    </source>
</evidence>
<dbReference type="Pfam" id="PF25351">
    <property type="entry name" value="PH_BUD3_C"/>
    <property type="match status" value="1"/>
</dbReference>
<feature type="coiled-coil region" evidence="1">
    <location>
        <begin position="1491"/>
        <end position="1532"/>
    </location>
</feature>
<feature type="compositionally biased region" description="Polar residues" evidence="2">
    <location>
        <begin position="1219"/>
        <end position="1228"/>
    </location>
</feature>
<proteinExistence type="predicted"/>
<name>A0ABR4P9T7_9HELO</name>
<dbReference type="SUPFAM" id="SSF48065">
    <property type="entry name" value="DBL homology domain (DH-domain)"/>
    <property type="match status" value="1"/>
</dbReference>